<dbReference type="Proteomes" id="UP000294933">
    <property type="component" value="Unassembled WGS sequence"/>
</dbReference>
<protein>
    <recommendedName>
        <fullName evidence="1">F-box domain-containing protein</fullName>
    </recommendedName>
</protein>
<dbReference type="SUPFAM" id="SSF81383">
    <property type="entry name" value="F-box domain"/>
    <property type="match status" value="1"/>
</dbReference>
<name>A0A4Y7Q3Z9_9AGAM</name>
<reference evidence="2 3" key="1">
    <citation type="submission" date="2018-06" db="EMBL/GenBank/DDBJ databases">
        <title>A transcriptomic atlas of mushroom development highlights an independent origin of complex multicellularity.</title>
        <authorList>
            <consortium name="DOE Joint Genome Institute"/>
            <person name="Krizsan K."/>
            <person name="Almasi E."/>
            <person name="Merenyi Z."/>
            <person name="Sahu N."/>
            <person name="Viragh M."/>
            <person name="Koszo T."/>
            <person name="Mondo S."/>
            <person name="Kiss B."/>
            <person name="Balint B."/>
            <person name="Kues U."/>
            <person name="Barry K."/>
            <person name="Hegedus J.C."/>
            <person name="Henrissat B."/>
            <person name="Johnson J."/>
            <person name="Lipzen A."/>
            <person name="Ohm R."/>
            <person name="Nagy I."/>
            <person name="Pangilinan J."/>
            <person name="Yan J."/>
            <person name="Xiong Y."/>
            <person name="Grigoriev I.V."/>
            <person name="Hibbett D.S."/>
            <person name="Nagy L.G."/>
        </authorList>
    </citation>
    <scope>NUCLEOTIDE SEQUENCE [LARGE SCALE GENOMIC DNA]</scope>
    <source>
        <strain evidence="2 3">SZMC22713</strain>
    </source>
</reference>
<accession>A0A4Y7Q3Z9</accession>
<dbReference type="OrthoDB" id="2786194at2759"/>
<dbReference type="InterPro" id="IPR001810">
    <property type="entry name" value="F-box_dom"/>
</dbReference>
<dbReference type="EMBL" id="ML170175">
    <property type="protein sequence ID" value="TDL22367.1"/>
    <property type="molecule type" value="Genomic_DNA"/>
</dbReference>
<organism evidence="2 3">
    <name type="scientific">Rickenella mellea</name>
    <dbReference type="NCBI Taxonomy" id="50990"/>
    <lineage>
        <taxon>Eukaryota</taxon>
        <taxon>Fungi</taxon>
        <taxon>Dikarya</taxon>
        <taxon>Basidiomycota</taxon>
        <taxon>Agaricomycotina</taxon>
        <taxon>Agaricomycetes</taxon>
        <taxon>Hymenochaetales</taxon>
        <taxon>Rickenellaceae</taxon>
        <taxon>Rickenella</taxon>
    </lineage>
</organism>
<sequence length="778" mass="88569">MSQSSHILSLPQDVITEIYFLLPMQGIAALRQCCLQLQQSISNDKQLWIRIMDRDIAERRISLLPYRRTIISANALAVESWIRNAITLEKAYESNLHLNLDHTIVPDRLSATWAKLIRGRWCLVATSNVYQSWLSLWDGGSTGRPLRMRYSLAGPVMDGLVEDTEDGILLALSIGTRSSHIQVLRLTQWQDRVHIDKLATIDGASHPKVLRGSILGFAVRYGDDSFPRVIDWTSGSEYVLGLAPQAVPRATNTSATVHRICWAMVLWGDYIVAVFDSTVNIYRRETAPAAKLLEVIPLGNSDTEVHVREAHCVIYPGSSAGETGSCGPNYSPSPLAIVCRNHIGATFAMTIHDLGISCQPRFLATKRVWWDSNPEEPDFTSTMRVFIGLTKSKFIFYTKGAEGSYPRDPPRLFFTDIRLKRCPDAETSHASNNELPFECSFGTSQQLPPSDLPLLHFYPCVDFDDARGVLLIATSRGEFWTARVQAEEILTPDSLDEALPSVRPKSHNFGRTLSRLGFWLAPFLRKEIFAHYNLWPNSQILHQIVSNPINFFPHCDMLSQPVPMDLPIYYKYRRDVESNHIPDELRAEAIRTWYTPGCDNLNLPGWSNDWDAFPDFSRWVIPPLRWGYGEDGFQDYHLHSIIALIRHEFCILGDPVPLLYNTKNMSVIFHVGQRIYMIGEGEEKWYNASQMLLTLDEFSSDPSRLYLSREHCIAPSYRDWNVDELQNIILGYDVSVEHAALSDIGFDLDPDPAKWTGEQWVNIVKEYTIWEESCKDRI</sequence>
<proteinExistence type="predicted"/>
<gene>
    <name evidence="2" type="ORF">BD410DRAFT_839814</name>
</gene>
<evidence type="ECO:0000313" key="3">
    <source>
        <dbReference type="Proteomes" id="UP000294933"/>
    </source>
</evidence>
<evidence type="ECO:0000313" key="2">
    <source>
        <dbReference type="EMBL" id="TDL22367.1"/>
    </source>
</evidence>
<feature type="domain" description="F-box" evidence="1">
    <location>
        <begin position="4"/>
        <end position="51"/>
    </location>
</feature>
<keyword evidence="3" id="KW-1185">Reference proteome</keyword>
<dbReference type="InterPro" id="IPR036047">
    <property type="entry name" value="F-box-like_dom_sf"/>
</dbReference>
<evidence type="ECO:0000259" key="1">
    <source>
        <dbReference type="PROSITE" id="PS50181"/>
    </source>
</evidence>
<dbReference type="AlphaFoldDB" id="A0A4Y7Q3Z9"/>
<dbReference type="VEuPathDB" id="FungiDB:BD410DRAFT_839814"/>
<dbReference type="PROSITE" id="PS50181">
    <property type="entry name" value="FBOX"/>
    <property type="match status" value="1"/>
</dbReference>